<dbReference type="Proteomes" id="UP000034182">
    <property type="component" value="Unassembled WGS sequence"/>
</dbReference>
<name>A0A0G2GR19_9PEZI</name>
<evidence type="ECO:0000256" key="1">
    <source>
        <dbReference type="SAM" id="MobiDB-lite"/>
    </source>
</evidence>
<comment type="caution">
    <text evidence="2">The sequence shown here is derived from an EMBL/GenBank/DDBJ whole genome shotgun (WGS) entry which is preliminary data.</text>
</comment>
<reference evidence="2 3" key="1">
    <citation type="submission" date="2015-03" db="EMBL/GenBank/DDBJ databases">
        <authorList>
            <person name="Morales-Cruz A."/>
            <person name="Amrine K.C."/>
            <person name="Cantu D."/>
        </authorList>
    </citation>
    <scope>NUCLEOTIDE SEQUENCE [LARGE SCALE GENOMIC DNA]</scope>
    <source>
        <strain evidence="2">DS831</strain>
    </source>
</reference>
<gene>
    <name evidence="2" type="ORF">UCDDS831_g05469</name>
</gene>
<dbReference type="AlphaFoldDB" id="A0A0G2GR19"/>
<dbReference type="EMBL" id="LAQI01000113">
    <property type="protein sequence ID" value="KKY19265.1"/>
    <property type="molecule type" value="Genomic_DNA"/>
</dbReference>
<evidence type="ECO:0000313" key="3">
    <source>
        <dbReference type="Proteomes" id="UP000034182"/>
    </source>
</evidence>
<sequence length="191" mass="20665">MANQKKTWFLVPGWDIPPSAIKLGSIIADPTAPQKAIITPESLQSQVSVSDPAPAREPAPSCSGTTSQYDSAIRADVNTTVVTDYSMNTKDGRSSIVGIFAEFLQVFGLGGASIQFSKERVQSYAFEKMETTWFLPPLAFAQEALADQKVQGFLQMVGTRRPLYIISGVKTVWGADVSTKVEKSAGWARGE</sequence>
<protein>
    <submittedName>
        <fullName evidence="2">Uncharacterized protein</fullName>
    </submittedName>
</protein>
<reference evidence="2 3" key="2">
    <citation type="submission" date="2015-05" db="EMBL/GenBank/DDBJ databases">
        <title>Distinctive expansion of gene families associated with plant cell wall degradation and secondary metabolism in the genomes of grapevine trunk pathogens.</title>
        <authorList>
            <person name="Lawrence D.P."/>
            <person name="Travadon R."/>
            <person name="Rolshausen P.E."/>
            <person name="Baumgartner K."/>
        </authorList>
    </citation>
    <scope>NUCLEOTIDE SEQUENCE [LARGE SCALE GENOMIC DNA]</scope>
    <source>
        <strain evidence="2">DS831</strain>
    </source>
</reference>
<proteinExistence type="predicted"/>
<evidence type="ECO:0000313" key="2">
    <source>
        <dbReference type="EMBL" id="KKY19265.1"/>
    </source>
</evidence>
<organism evidence="2 3">
    <name type="scientific">Diplodia seriata</name>
    <dbReference type="NCBI Taxonomy" id="420778"/>
    <lineage>
        <taxon>Eukaryota</taxon>
        <taxon>Fungi</taxon>
        <taxon>Dikarya</taxon>
        <taxon>Ascomycota</taxon>
        <taxon>Pezizomycotina</taxon>
        <taxon>Dothideomycetes</taxon>
        <taxon>Dothideomycetes incertae sedis</taxon>
        <taxon>Botryosphaeriales</taxon>
        <taxon>Botryosphaeriaceae</taxon>
        <taxon>Diplodia</taxon>
    </lineage>
</organism>
<accession>A0A0G2GR19</accession>
<feature type="region of interest" description="Disordered" evidence="1">
    <location>
        <begin position="41"/>
        <end position="68"/>
    </location>
</feature>